<proteinExistence type="predicted"/>
<name>A0AA36AVE6_OCTVU</name>
<dbReference type="EMBL" id="OX597818">
    <property type="protein sequence ID" value="CAI9722383.1"/>
    <property type="molecule type" value="Genomic_DNA"/>
</dbReference>
<dbReference type="AlphaFoldDB" id="A0AA36AVE6"/>
<organism evidence="1 2">
    <name type="scientific">Octopus vulgaris</name>
    <name type="common">Common octopus</name>
    <dbReference type="NCBI Taxonomy" id="6645"/>
    <lineage>
        <taxon>Eukaryota</taxon>
        <taxon>Metazoa</taxon>
        <taxon>Spiralia</taxon>
        <taxon>Lophotrochozoa</taxon>
        <taxon>Mollusca</taxon>
        <taxon>Cephalopoda</taxon>
        <taxon>Coleoidea</taxon>
        <taxon>Octopodiformes</taxon>
        <taxon>Octopoda</taxon>
        <taxon>Incirrata</taxon>
        <taxon>Octopodidae</taxon>
        <taxon>Octopus</taxon>
    </lineage>
</organism>
<sequence>MKSRLKLTVEVNHRIHCQTVFTFDALSFEFHSLLIRNTLIHTLQQPFNDIVLMHNGRLSKAFKKFIALTCKIDETLGYMFVFRLDIQFPNISKQHNVIGK</sequence>
<accession>A0AA36AVE6</accession>
<gene>
    <name evidence="1" type="ORF">OCTVUL_1B003620</name>
</gene>
<reference evidence="1" key="1">
    <citation type="submission" date="2023-08" db="EMBL/GenBank/DDBJ databases">
        <authorList>
            <person name="Alioto T."/>
            <person name="Alioto T."/>
            <person name="Gomez Garrido J."/>
        </authorList>
    </citation>
    <scope>NUCLEOTIDE SEQUENCE</scope>
</reference>
<dbReference type="Proteomes" id="UP001162480">
    <property type="component" value="Chromosome 5"/>
</dbReference>
<evidence type="ECO:0000313" key="2">
    <source>
        <dbReference type="Proteomes" id="UP001162480"/>
    </source>
</evidence>
<protein>
    <submittedName>
        <fullName evidence="1">Uncharacterized protein</fullName>
    </submittedName>
</protein>
<keyword evidence="2" id="KW-1185">Reference proteome</keyword>
<evidence type="ECO:0000313" key="1">
    <source>
        <dbReference type="EMBL" id="CAI9722383.1"/>
    </source>
</evidence>